<evidence type="ECO:0000256" key="8">
    <source>
        <dbReference type="SAM" id="Coils"/>
    </source>
</evidence>
<dbReference type="EMBL" id="FNEH01000002">
    <property type="protein sequence ID" value="SDI15894.1"/>
    <property type="molecule type" value="Genomic_DNA"/>
</dbReference>
<dbReference type="InterPro" id="IPR051906">
    <property type="entry name" value="TolC-like"/>
</dbReference>
<name>A0A1G8IAI4_9FIRM</name>
<proteinExistence type="inferred from homology"/>
<keyword evidence="7" id="KW-0998">Cell outer membrane</keyword>
<keyword evidence="4" id="KW-1134">Transmembrane beta strand</keyword>
<dbReference type="PANTHER" id="PTHR30026:SF20">
    <property type="entry name" value="OUTER MEMBRANE PROTEIN TOLC"/>
    <property type="match status" value="1"/>
</dbReference>
<accession>A0A1G8IAI4</accession>
<keyword evidence="6" id="KW-0472">Membrane</keyword>
<dbReference type="Proteomes" id="UP000198945">
    <property type="component" value="Unassembled WGS sequence"/>
</dbReference>
<evidence type="ECO:0000256" key="3">
    <source>
        <dbReference type="ARBA" id="ARBA00022448"/>
    </source>
</evidence>
<keyword evidence="5" id="KW-0812">Transmembrane</keyword>
<dbReference type="GO" id="GO:0015288">
    <property type="term" value="F:porin activity"/>
    <property type="evidence" value="ECO:0007669"/>
    <property type="project" value="TreeGrafter"/>
</dbReference>
<evidence type="ECO:0000256" key="6">
    <source>
        <dbReference type="ARBA" id="ARBA00023136"/>
    </source>
</evidence>
<gene>
    <name evidence="10" type="ORF">SAMN04515654_102107</name>
</gene>
<sequence>MKTNKIIISLLLAASLLLSLTVSAAEIDLNTVLESALKNNNTLQAAREKLKAAEMQKESAETIMNSKLKGELAWQDEELTDDGDVFTTIEYSKFLAESSGTEAQLDKAELKYYIAELEFNKKREEVLENVIKQYYNLLKIESLVNNQKQAVKEAEALYQDAEKRFADNLITKAKLLRMEINLAKNREKLQSIENDKIKARDQFALLTGIDIAQQTLKDNNLINDQSNLQFKKDELLKLAYQNRTDYQIQQLNSDLIKKDVQYLKAEDNPVFSLGGEYIFEDGKITTSLNSKYQFNLSGSADTREQNEKYISLKELQLLDESEWKVTAALSYEFSDGGQTKAEIKAAEAGIKENEINLDNLESEIKIELSSLLRELELTKNSLETAAKNFKRAELEYQSTKSRYQKGAVIESELISAQKLLSDAERDLTTAKYEVQLQKTEVLAAVENIYISFKAGILGGESNEQKN</sequence>
<keyword evidence="3" id="KW-0813">Transport</keyword>
<feature type="coiled-coil region" evidence="8">
    <location>
        <begin position="343"/>
        <end position="402"/>
    </location>
</feature>
<dbReference type="SUPFAM" id="SSF56954">
    <property type="entry name" value="Outer membrane efflux proteins (OEP)"/>
    <property type="match status" value="1"/>
</dbReference>
<keyword evidence="8" id="KW-0175">Coiled coil</keyword>
<dbReference type="Gene3D" id="1.20.1600.10">
    <property type="entry name" value="Outer membrane efflux proteins (OEP)"/>
    <property type="match status" value="1"/>
</dbReference>
<comment type="subcellular location">
    <subcellularLocation>
        <location evidence="1">Cell outer membrane</location>
    </subcellularLocation>
</comment>
<protein>
    <submittedName>
        <fullName evidence="10">Outer membrane protein TolC</fullName>
    </submittedName>
</protein>
<dbReference type="Pfam" id="PF02321">
    <property type="entry name" value="OEP"/>
    <property type="match status" value="2"/>
</dbReference>
<dbReference type="InterPro" id="IPR003423">
    <property type="entry name" value="OMP_efflux"/>
</dbReference>
<feature type="coiled-coil region" evidence="8">
    <location>
        <begin position="137"/>
        <end position="202"/>
    </location>
</feature>
<comment type="similarity">
    <text evidence="2">Belongs to the outer membrane factor (OMF) (TC 1.B.17) family.</text>
</comment>
<dbReference type="PANTHER" id="PTHR30026">
    <property type="entry name" value="OUTER MEMBRANE PROTEIN TOLC"/>
    <property type="match status" value="1"/>
</dbReference>
<evidence type="ECO:0000256" key="4">
    <source>
        <dbReference type="ARBA" id="ARBA00022452"/>
    </source>
</evidence>
<reference evidence="10 11" key="1">
    <citation type="submission" date="2016-10" db="EMBL/GenBank/DDBJ databases">
        <authorList>
            <person name="de Groot N.N."/>
        </authorList>
    </citation>
    <scope>NUCLEOTIDE SEQUENCE [LARGE SCALE GENOMIC DNA]</scope>
    <source>
        <strain evidence="10 11">WG7</strain>
    </source>
</reference>
<feature type="signal peptide" evidence="9">
    <location>
        <begin position="1"/>
        <end position="24"/>
    </location>
</feature>
<dbReference type="GO" id="GO:0009279">
    <property type="term" value="C:cell outer membrane"/>
    <property type="evidence" value="ECO:0007669"/>
    <property type="project" value="UniProtKB-SubCell"/>
</dbReference>
<dbReference type="GO" id="GO:1990281">
    <property type="term" value="C:efflux pump complex"/>
    <property type="evidence" value="ECO:0007669"/>
    <property type="project" value="TreeGrafter"/>
</dbReference>
<evidence type="ECO:0000256" key="5">
    <source>
        <dbReference type="ARBA" id="ARBA00022692"/>
    </source>
</evidence>
<dbReference type="RefSeq" id="WP_089716234.1">
    <property type="nucleotide sequence ID" value="NZ_FNEH01000002.1"/>
</dbReference>
<evidence type="ECO:0000256" key="7">
    <source>
        <dbReference type="ARBA" id="ARBA00023237"/>
    </source>
</evidence>
<evidence type="ECO:0000256" key="9">
    <source>
        <dbReference type="SAM" id="SignalP"/>
    </source>
</evidence>
<feature type="coiled-coil region" evidence="8">
    <location>
        <begin position="33"/>
        <end position="63"/>
    </location>
</feature>
<dbReference type="AlphaFoldDB" id="A0A1G8IAI4"/>
<evidence type="ECO:0000256" key="2">
    <source>
        <dbReference type="ARBA" id="ARBA00007613"/>
    </source>
</evidence>
<evidence type="ECO:0000313" key="11">
    <source>
        <dbReference type="Proteomes" id="UP000198945"/>
    </source>
</evidence>
<evidence type="ECO:0000313" key="10">
    <source>
        <dbReference type="EMBL" id="SDI15894.1"/>
    </source>
</evidence>
<keyword evidence="9" id="KW-0732">Signal</keyword>
<dbReference type="GO" id="GO:0015562">
    <property type="term" value="F:efflux transmembrane transporter activity"/>
    <property type="evidence" value="ECO:0007669"/>
    <property type="project" value="InterPro"/>
</dbReference>
<evidence type="ECO:0000256" key="1">
    <source>
        <dbReference type="ARBA" id="ARBA00004442"/>
    </source>
</evidence>
<organism evidence="10 11">
    <name type="scientific">Halanaerobium congolense</name>
    <dbReference type="NCBI Taxonomy" id="54121"/>
    <lineage>
        <taxon>Bacteria</taxon>
        <taxon>Bacillati</taxon>
        <taxon>Bacillota</taxon>
        <taxon>Clostridia</taxon>
        <taxon>Halanaerobiales</taxon>
        <taxon>Halanaerobiaceae</taxon>
        <taxon>Halanaerobium</taxon>
    </lineage>
</organism>
<feature type="chain" id="PRO_5011620845" evidence="9">
    <location>
        <begin position="25"/>
        <end position="466"/>
    </location>
</feature>